<keyword evidence="3" id="KW-1185">Reference proteome</keyword>
<name>A0ABW5XRM5_9SPHI</name>
<dbReference type="InterPro" id="IPR013653">
    <property type="entry name" value="GCN5-like_dom"/>
</dbReference>
<evidence type="ECO:0000313" key="2">
    <source>
        <dbReference type="EMBL" id="MFD2866440.1"/>
    </source>
</evidence>
<dbReference type="RefSeq" id="WP_377130072.1">
    <property type="nucleotide sequence ID" value="NZ_JBHUHN010000001.1"/>
</dbReference>
<dbReference type="SUPFAM" id="SSF55729">
    <property type="entry name" value="Acyl-CoA N-acyltransferases (Nat)"/>
    <property type="match status" value="1"/>
</dbReference>
<evidence type="ECO:0000313" key="3">
    <source>
        <dbReference type="Proteomes" id="UP001597601"/>
    </source>
</evidence>
<dbReference type="Gene3D" id="3.40.630.30">
    <property type="match status" value="1"/>
</dbReference>
<organism evidence="2 3">
    <name type="scientific">Mucilaginibacter antarcticus</name>
    <dbReference type="NCBI Taxonomy" id="1855725"/>
    <lineage>
        <taxon>Bacteria</taxon>
        <taxon>Pseudomonadati</taxon>
        <taxon>Bacteroidota</taxon>
        <taxon>Sphingobacteriia</taxon>
        <taxon>Sphingobacteriales</taxon>
        <taxon>Sphingobacteriaceae</taxon>
        <taxon>Mucilaginibacter</taxon>
    </lineage>
</organism>
<gene>
    <name evidence="2" type="ORF">ACFSYC_17220</name>
</gene>
<comment type="caution">
    <text evidence="2">The sequence shown here is derived from an EMBL/GenBank/DDBJ whole genome shotgun (WGS) entry which is preliminary data.</text>
</comment>
<dbReference type="Pfam" id="PF08445">
    <property type="entry name" value="FR47"/>
    <property type="match status" value="1"/>
</dbReference>
<sequence>MIYKGDIKPIDDSPLRELNATHIQQMLALTKLTNPGPFKERTIEFGHYRGIFDGDKLVAMAGQRMNPLPYAEISAVCTHPDYAGRGYAKLLMQQQINRITSEGNVPFLHVRRDNPHAIKIYEGMGFETRTVMHFYIIGK</sequence>
<proteinExistence type="predicted"/>
<dbReference type="InterPro" id="IPR016181">
    <property type="entry name" value="Acyl_CoA_acyltransferase"/>
</dbReference>
<protein>
    <submittedName>
        <fullName evidence="2">GNAT family N-acetyltransferase</fullName>
    </submittedName>
</protein>
<dbReference type="Proteomes" id="UP001597601">
    <property type="component" value="Unassembled WGS sequence"/>
</dbReference>
<feature type="domain" description="N-acetyltransferase" evidence="1">
    <location>
        <begin position="13"/>
        <end position="139"/>
    </location>
</feature>
<accession>A0ABW5XRM5</accession>
<dbReference type="InterPro" id="IPR000182">
    <property type="entry name" value="GNAT_dom"/>
</dbReference>
<reference evidence="3" key="1">
    <citation type="journal article" date="2019" name="Int. J. Syst. Evol. Microbiol.">
        <title>The Global Catalogue of Microorganisms (GCM) 10K type strain sequencing project: providing services to taxonomists for standard genome sequencing and annotation.</title>
        <authorList>
            <consortium name="The Broad Institute Genomics Platform"/>
            <consortium name="The Broad Institute Genome Sequencing Center for Infectious Disease"/>
            <person name="Wu L."/>
            <person name="Ma J."/>
        </authorList>
    </citation>
    <scope>NUCLEOTIDE SEQUENCE [LARGE SCALE GENOMIC DNA]</scope>
    <source>
        <strain evidence="3">KCTC 52232</strain>
    </source>
</reference>
<evidence type="ECO:0000259" key="1">
    <source>
        <dbReference type="PROSITE" id="PS51186"/>
    </source>
</evidence>
<dbReference type="PROSITE" id="PS51186">
    <property type="entry name" value="GNAT"/>
    <property type="match status" value="1"/>
</dbReference>
<dbReference type="EMBL" id="JBHUON010000026">
    <property type="protein sequence ID" value="MFD2866440.1"/>
    <property type="molecule type" value="Genomic_DNA"/>
</dbReference>
<dbReference type="CDD" id="cd04301">
    <property type="entry name" value="NAT_SF"/>
    <property type="match status" value="1"/>
</dbReference>